<dbReference type="InterPro" id="IPR029063">
    <property type="entry name" value="SAM-dependent_MTases_sf"/>
</dbReference>
<dbReference type="RefSeq" id="WP_068406979.1">
    <property type="nucleotide sequence ID" value="NZ_CP014504.1"/>
</dbReference>
<dbReference type="KEGG" id="pcm:AY601_0154"/>
<dbReference type="Gene3D" id="3.40.50.150">
    <property type="entry name" value="Vaccinia Virus protein VP39"/>
    <property type="match status" value="1"/>
</dbReference>
<evidence type="ECO:0000313" key="2">
    <source>
        <dbReference type="EMBL" id="AMP97125.1"/>
    </source>
</evidence>
<dbReference type="AlphaFoldDB" id="A0A127V7B3"/>
<sequence length="212" mass="23968">MNKSVEEEAENKWNNRYQEAHYAYGKGPNLFFKEWLYKFEPGAILMPADGEGRNGVFAAQLGWKVTSLDLSIAGKSKALQLAEEKHVALEYIVGDLEQLGFEKESFDAIGLIYAHFAAEKKSLFHKKMDSYLKPGGIIILEAFSKKHLELNNLDPKVGGPKDIDMLFSKAEIAADFENYEPLILEEVEAFLNEGEYHIGKSAIVRFVGRKLY</sequence>
<name>A0A127V7B3_9SPHI</name>
<dbReference type="GO" id="GO:0032259">
    <property type="term" value="P:methylation"/>
    <property type="evidence" value="ECO:0007669"/>
    <property type="project" value="UniProtKB-KW"/>
</dbReference>
<protein>
    <submittedName>
        <fullName evidence="2">Methyltransferase</fullName>
    </submittedName>
</protein>
<reference evidence="2 3" key="1">
    <citation type="submission" date="2016-03" db="EMBL/GenBank/DDBJ databases">
        <title>Complete genome sequence of Pedobacter cryoconitis PAMC 27485.</title>
        <authorList>
            <person name="Lee J."/>
            <person name="Kim O.-S."/>
        </authorList>
    </citation>
    <scope>NUCLEOTIDE SEQUENCE [LARGE SCALE GENOMIC DNA]</scope>
    <source>
        <strain evidence="2 3">PAMC 27485</strain>
    </source>
</reference>
<evidence type="ECO:0000259" key="1">
    <source>
        <dbReference type="Pfam" id="PF08241"/>
    </source>
</evidence>
<keyword evidence="3" id="KW-1185">Reference proteome</keyword>
<proteinExistence type="predicted"/>
<dbReference type="Pfam" id="PF08241">
    <property type="entry name" value="Methyltransf_11"/>
    <property type="match status" value="1"/>
</dbReference>
<organism evidence="2 3">
    <name type="scientific">Pedobacter cryoconitis</name>
    <dbReference type="NCBI Taxonomy" id="188932"/>
    <lineage>
        <taxon>Bacteria</taxon>
        <taxon>Pseudomonadati</taxon>
        <taxon>Bacteroidota</taxon>
        <taxon>Sphingobacteriia</taxon>
        <taxon>Sphingobacteriales</taxon>
        <taxon>Sphingobacteriaceae</taxon>
        <taxon>Pedobacter</taxon>
    </lineage>
</organism>
<gene>
    <name evidence="2" type="ORF">AY601_0154</name>
</gene>
<dbReference type="EMBL" id="CP014504">
    <property type="protein sequence ID" value="AMP97125.1"/>
    <property type="molecule type" value="Genomic_DNA"/>
</dbReference>
<dbReference type="GO" id="GO:0008757">
    <property type="term" value="F:S-adenosylmethionine-dependent methyltransferase activity"/>
    <property type="evidence" value="ECO:0007669"/>
    <property type="project" value="InterPro"/>
</dbReference>
<dbReference type="Proteomes" id="UP000071561">
    <property type="component" value="Chromosome"/>
</dbReference>
<dbReference type="OrthoDB" id="9804312at2"/>
<dbReference type="InterPro" id="IPR013216">
    <property type="entry name" value="Methyltransf_11"/>
</dbReference>
<keyword evidence="2" id="KW-0808">Transferase</keyword>
<keyword evidence="2" id="KW-0489">Methyltransferase</keyword>
<dbReference type="PATRIC" id="fig|188932.3.peg.155"/>
<dbReference type="CDD" id="cd02440">
    <property type="entry name" value="AdoMet_MTases"/>
    <property type="match status" value="1"/>
</dbReference>
<accession>A0A127V7B3</accession>
<evidence type="ECO:0000313" key="3">
    <source>
        <dbReference type="Proteomes" id="UP000071561"/>
    </source>
</evidence>
<feature type="domain" description="Methyltransferase type 11" evidence="1">
    <location>
        <begin position="50"/>
        <end position="140"/>
    </location>
</feature>
<dbReference type="SUPFAM" id="SSF53335">
    <property type="entry name" value="S-adenosyl-L-methionine-dependent methyltransferases"/>
    <property type="match status" value="1"/>
</dbReference>